<dbReference type="InterPro" id="IPR011990">
    <property type="entry name" value="TPR-like_helical_dom_sf"/>
</dbReference>
<dbReference type="KEGG" id="bfc:BacF7301_01390"/>
<dbReference type="Proteomes" id="UP000501780">
    <property type="component" value="Chromosome"/>
</dbReference>
<gene>
    <name evidence="4" type="ORF">BacF7301_01390</name>
</gene>
<dbReference type="GO" id="GO:0006508">
    <property type="term" value="P:proteolysis"/>
    <property type="evidence" value="ECO:0007669"/>
    <property type="project" value="InterPro"/>
</dbReference>
<organism evidence="4 5">
    <name type="scientific">Bacteroides faecium</name>
    <dbReference type="NCBI Taxonomy" id="2715212"/>
    <lineage>
        <taxon>Bacteria</taxon>
        <taxon>Pseudomonadati</taxon>
        <taxon>Bacteroidota</taxon>
        <taxon>Bacteroidia</taxon>
        <taxon>Bacteroidales</taxon>
        <taxon>Bacteroidaceae</taxon>
        <taxon>Bacteroides</taxon>
    </lineage>
</organism>
<dbReference type="PANTHER" id="PTHR22576">
    <property type="entry name" value="MUCOSA ASSOCIATED LYMPHOID TISSUE LYMPHOMA TRANSLOCATION PROTEIN 1/PARACASPASE"/>
    <property type="match status" value="1"/>
</dbReference>
<dbReference type="SUPFAM" id="SSF48452">
    <property type="entry name" value="TPR-like"/>
    <property type="match status" value="1"/>
</dbReference>
<dbReference type="AlphaFoldDB" id="A0A6H0KHI5"/>
<dbReference type="Gene3D" id="1.25.40.10">
    <property type="entry name" value="Tetratricopeptide repeat domain"/>
    <property type="match status" value="2"/>
</dbReference>
<feature type="signal peptide" evidence="2">
    <location>
        <begin position="1"/>
        <end position="23"/>
    </location>
</feature>
<dbReference type="EMBL" id="CP050831">
    <property type="protein sequence ID" value="QIU92884.1"/>
    <property type="molecule type" value="Genomic_DNA"/>
</dbReference>
<dbReference type="InterPro" id="IPR052039">
    <property type="entry name" value="Caspase-related_regulators"/>
</dbReference>
<accession>A0A6H0KHI5</accession>
<evidence type="ECO:0000256" key="2">
    <source>
        <dbReference type="SAM" id="SignalP"/>
    </source>
</evidence>
<dbReference type="Pfam" id="PF00656">
    <property type="entry name" value="Peptidase_C14"/>
    <property type="match status" value="1"/>
</dbReference>
<reference evidence="4 5" key="1">
    <citation type="submission" date="2020-03" db="EMBL/GenBank/DDBJ databases">
        <title>Genomic analysis of Bacteroides faecium CBA7301.</title>
        <authorList>
            <person name="Kim J."/>
            <person name="Roh S.W."/>
        </authorList>
    </citation>
    <scope>NUCLEOTIDE SEQUENCE [LARGE SCALE GENOMIC DNA]</scope>
    <source>
        <strain evidence="4 5">CBA7301</strain>
    </source>
</reference>
<sequence>MRKQLLLVGLLACAGMTCQTIRAQSLESAASAYKTFVRLNNENGDKAAMYSTLYQGYKEYVAILNSSSRGSAAYNQAKGALRDMFPYLQKGAIFNSQRGTQQNALLFAQAYVDIPIMKAFKGEQLPKDSYYPTMVYFAASGTYNSKNYAKAIPYFREYLDTHDTKKRQSVFVFMAKACGAIRDYAQARSVLEEAIASYPSDFNMLSTAINCCIDNGDNEGLQVFVNKALTIKPNDPTLLNIQGKLYEETHNYQQALNIYTTLRNSNPRSLEVAKHLGLNYYNLGVICYNKSVMEGNKSFKKQSEEYFTAAIATFKEVLAADPTSLKYMQALATAYSCLENSNELSAINRKIASLGGSTVVASSAPALVDFSGNTPAKSGHTVDSPSLASSSQQSAGNNPNAPFTSSTYDIPGYSQFAKSYIEKKISIWQTKDPYETVEEYKERVTESKREEKVKALLKEAEANYINSYAGSVQLSDMQLKPYDADNQVFLIQSRFGEVILPVPRENNEAKIFASNWNGMQLKEPKFFINNDRLALSSVTFVTPMGNSYCYSDKASLNYTETSVDMHFDAIDYGSLAQTGTSASPASRVQKNEIKIGSSDVDINIPEAKVDNNKTFAVIISNENYSMVTKVPMALSDGKTFSRYCEKTLGMPQNNIRFYPDASYGTMLRAMRDIKDIASAYSGDIQIVFYYAGHGIPNEATKDAYLLPIDADGTQTEGCYPLSKLYAELGSLSAKSVVVFLDACFSGAKRDGGMLASARGVALKAKKEDPKGNMVIFSAASDDETAFPYKEKGHGLFTYFLLKKLQETKGNVTLQELGNYITTNVKQQSVVVNRKVQTATVSSSVSLTESWKTLKLKP</sequence>
<evidence type="ECO:0000313" key="5">
    <source>
        <dbReference type="Proteomes" id="UP000501780"/>
    </source>
</evidence>
<feature type="chain" id="PRO_5026108105" description="Peptidase C14 caspase domain-containing protein" evidence="2">
    <location>
        <begin position="24"/>
        <end position="857"/>
    </location>
</feature>
<protein>
    <recommendedName>
        <fullName evidence="3">Peptidase C14 caspase domain-containing protein</fullName>
    </recommendedName>
</protein>
<dbReference type="PANTHER" id="PTHR22576:SF37">
    <property type="entry name" value="MUCOSA-ASSOCIATED LYMPHOID TISSUE LYMPHOMA TRANSLOCATION PROTEIN 1"/>
    <property type="match status" value="1"/>
</dbReference>
<feature type="region of interest" description="Disordered" evidence="1">
    <location>
        <begin position="377"/>
        <end position="404"/>
    </location>
</feature>
<evidence type="ECO:0000256" key="1">
    <source>
        <dbReference type="SAM" id="MobiDB-lite"/>
    </source>
</evidence>
<name>A0A6H0KHI5_9BACE</name>
<keyword evidence="2" id="KW-0732">Signal</keyword>
<dbReference type="RefSeq" id="WP_167959636.1">
    <property type="nucleotide sequence ID" value="NZ_CP050831.1"/>
</dbReference>
<feature type="domain" description="Peptidase C14 caspase" evidence="3">
    <location>
        <begin position="615"/>
        <end position="842"/>
    </location>
</feature>
<evidence type="ECO:0000259" key="3">
    <source>
        <dbReference type="Pfam" id="PF00656"/>
    </source>
</evidence>
<dbReference type="InterPro" id="IPR011600">
    <property type="entry name" value="Pept_C14_caspase"/>
</dbReference>
<feature type="compositionally biased region" description="Low complexity" evidence="1">
    <location>
        <begin position="384"/>
        <end position="401"/>
    </location>
</feature>
<keyword evidence="5" id="KW-1185">Reference proteome</keyword>
<evidence type="ECO:0000313" key="4">
    <source>
        <dbReference type="EMBL" id="QIU92884.1"/>
    </source>
</evidence>
<dbReference type="Gene3D" id="3.40.50.1460">
    <property type="match status" value="1"/>
</dbReference>
<dbReference type="InterPro" id="IPR029030">
    <property type="entry name" value="Caspase-like_dom_sf"/>
</dbReference>
<dbReference type="SUPFAM" id="SSF52129">
    <property type="entry name" value="Caspase-like"/>
    <property type="match status" value="1"/>
</dbReference>
<dbReference type="GO" id="GO:0004197">
    <property type="term" value="F:cysteine-type endopeptidase activity"/>
    <property type="evidence" value="ECO:0007669"/>
    <property type="project" value="InterPro"/>
</dbReference>
<proteinExistence type="predicted"/>